<comment type="caution">
    <text evidence="8">The sequence shown here is derived from an EMBL/GenBank/DDBJ whole genome shotgun (WGS) entry which is preliminary data.</text>
</comment>
<feature type="binding site" evidence="5">
    <location>
        <position position="191"/>
    </location>
    <ligand>
        <name>S-adenosyl-L-methionine</name>
        <dbReference type="ChEBI" id="CHEBI:59789"/>
    </ligand>
</feature>
<evidence type="ECO:0000259" key="7">
    <source>
        <dbReference type="Pfam" id="PF17827"/>
    </source>
</evidence>
<evidence type="ECO:0000256" key="2">
    <source>
        <dbReference type="ARBA" id="ARBA00022679"/>
    </source>
</evidence>
<dbReference type="InterPro" id="IPR040758">
    <property type="entry name" value="PrmC_N"/>
</dbReference>
<dbReference type="EMBL" id="NJBN01000002">
    <property type="protein sequence ID" value="TKJ41778.1"/>
    <property type="molecule type" value="Genomic_DNA"/>
</dbReference>
<comment type="function">
    <text evidence="5">Methylates the class 1 translation termination release factors RF1/PrfA and RF2/PrfB on the glutamine residue of the universally conserved GGQ motif.</text>
</comment>
<dbReference type="PANTHER" id="PTHR18895">
    <property type="entry name" value="HEMK METHYLTRANSFERASE"/>
    <property type="match status" value="1"/>
</dbReference>
<evidence type="ECO:0000313" key="8">
    <source>
        <dbReference type="EMBL" id="TKJ41778.1"/>
    </source>
</evidence>
<dbReference type="SUPFAM" id="SSF53335">
    <property type="entry name" value="S-adenosyl-L-methionine-dependent methyltransferases"/>
    <property type="match status" value="1"/>
</dbReference>
<name>A0A532V3Q9_UNCL8</name>
<feature type="binding site" evidence="5">
    <location>
        <position position="143"/>
    </location>
    <ligand>
        <name>S-adenosyl-L-methionine</name>
        <dbReference type="ChEBI" id="CHEBI:59789"/>
    </ligand>
</feature>
<feature type="binding site" evidence="5">
    <location>
        <begin position="120"/>
        <end position="124"/>
    </location>
    <ligand>
        <name>S-adenosyl-L-methionine</name>
        <dbReference type="ChEBI" id="CHEBI:59789"/>
    </ligand>
</feature>
<dbReference type="EC" id="2.1.1.297" evidence="5"/>
<dbReference type="PROSITE" id="PS00092">
    <property type="entry name" value="N6_MTASE"/>
    <property type="match status" value="1"/>
</dbReference>
<dbReference type="GO" id="GO:0032259">
    <property type="term" value="P:methylation"/>
    <property type="evidence" value="ECO:0007669"/>
    <property type="project" value="UniProtKB-KW"/>
</dbReference>
<evidence type="ECO:0000256" key="3">
    <source>
        <dbReference type="ARBA" id="ARBA00022691"/>
    </source>
</evidence>
<feature type="domain" description="Methyltransferase small" evidence="6">
    <location>
        <begin position="110"/>
        <end position="199"/>
    </location>
</feature>
<sequence>MLLRQATYFASEMLLLAAINQPKREAEWMIETIAGVSRARIYTDDEVRLDSEQEYRLRDYLERRCNGEPLQYILGTVQFRRLDLKIDNRALIPRPETEGLVELGLGFIKDHRSPLVLDIGTGSGAITLSVVDEHPGSACIGLDISEDALTLAKENSEITANQERVTWMQGDIFADNFDDLFECKFDLILSNPPYVSFEERETLAPEIRNWEPEVALFSPEDGTRALRRLAQVCQAIINPKGKFACEIGEMQGHTALNIFQKEGWEVKLEEDLNGKTRYLTARQ</sequence>
<feature type="domain" description="Release factor glutamine methyltransferase N-terminal" evidence="7">
    <location>
        <begin position="10"/>
        <end position="75"/>
    </location>
</feature>
<dbReference type="InterPro" id="IPR002052">
    <property type="entry name" value="DNA_methylase_N6_adenine_CS"/>
</dbReference>
<dbReference type="InterPro" id="IPR019874">
    <property type="entry name" value="RF_methyltr_PrmC"/>
</dbReference>
<dbReference type="Gene3D" id="3.40.50.150">
    <property type="entry name" value="Vaccinia Virus protein VP39"/>
    <property type="match status" value="1"/>
</dbReference>
<dbReference type="InterPro" id="IPR029063">
    <property type="entry name" value="SAM-dependent_MTases_sf"/>
</dbReference>
<dbReference type="InterPro" id="IPR050320">
    <property type="entry name" value="N5-glutamine_MTase"/>
</dbReference>
<dbReference type="GO" id="GO:0102559">
    <property type="term" value="F:peptide chain release factor N(5)-glutamine methyltransferase activity"/>
    <property type="evidence" value="ECO:0007669"/>
    <property type="project" value="UniProtKB-EC"/>
</dbReference>
<dbReference type="Proteomes" id="UP000319619">
    <property type="component" value="Unassembled WGS sequence"/>
</dbReference>
<evidence type="ECO:0000256" key="1">
    <source>
        <dbReference type="ARBA" id="ARBA00022603"/>
    </source>
</evidence>
<keyword evidence="3 5" id="KW-0949">S-adenosyl-L-methionine</keyword>
<dbReference type="Gene3D" id="1.10.8.10">
    <property type="entry name" value="DNA helicase RuvA subunit, C-terminal domain"/>
    <property type="match status" value="1"/>
</dbReference>
<keyword evidence="1 5" id="KW-0489">Methyltransferase</keyword>
<dbReference type="Pfam" id="PF17827">
    <property type="entry name" value="PrmC_N"/>
    <property type="match status" value="1"/>
</dbReference>
<evidence type="ECO:0000256" key="4">
    <source>
        <dbReference type="ARBA" id="ARBA00048391"/>
    </source>
</evidence>
<evidence type="ECO:0000256" key="5">
    <source>
        <dbReference type="HAMAP-Rule" id="MF_02126"/>
    </source>
</evidence>
<comment type="similarity">
    <text evidence="5">Belongs to the protein N5-glutamine methyltransferase family. PrmC subfamily.</text>
</comment>
<dbReference type="NCBIfam" id="TIGR03534">
    <property type="entry name" value="RF_mod_PrmC"/>
    <property type="match status" value="1"/>
</dbReference>
<dbReference type="NCBIfam" id="TIGR00536">
    <property type="entry name" value="hemK_fam"/>
    <property type="match status" value="1"/>
</dbReference>
<evidence type="ECO:0000259" key="6">
    <source>
        <dbReference type="Pfam" id="PF05175"/>
    </source>
</evidence>
<reference evidence="8 9" key="1">
    <citation type="submission" date="2017-06" db="EMBL/GenBank/DDBJ databases">
        <title>Novel microbial phyla capable of carbon fixation and sulfur reduction in deep-sea sediments.</title>
        <authorList>
            <person name="Huang J."/>
            <person name="Baker B."/>
            <person name="Wang Y."/>
        </authorList>
    </citation>
    <scope>NUCLEOTIDE SEQUENCE [LARGE SCALE GENOMIC DNA]</scope>
    <source>
        <strain evidence="8">B3_LCP</strain>
    </source>
</reference>
<organism evidence="8 9">
    <name type="scientific">candidate division LCP-89 bacterium B3_LCP</name>
    <dbReference type="NCBI Taxonomy" id="2012998"/>
    <lineage>
        <taxon>Bacteria</taxon>
        <taxon>Pseudomonadati</taxon>
        <taxon>Bacteria division LCP-89</taxon>
    </lineage>
</organism>
<dbReference type="InterPro" id="IPR007848">
    <property type="entry name" value="Small_mtfrase_dom"/>
</dbReference>
<evidence type="ECO:0000313" key="9">
    <source>
        <dbReference type="Proteomes" id="UP000319619"/>
    </source>
</evidence>
<comment type="catalytic activity">
    <reaction evidence="4 5">
        <text>L-glutaminyl-[peptide chain release factor] + S-adenosyl-L-methionine = N(5)-methyl-L-glutaminyl-[peptide chain release factor] + S-adenosyl-L-homocysteine + H(+)</text>
        <dbReference type="Rhea" id="RHEA:42896"/>
        <dbReference type="Rhea" id="RHEA-COMP:10271"/>
        <dbReference type="Rhea" id="RHEA-COMP:10272"/>
        <dbReference type="ChEBI" id="CHEBI:15378"/>
        <dbReference type="ChEBI" id="CHEBI:30011"/>
        <dbReference type="ChEBI" id="CHEBI:57856"/>
        <dbReference type="ChEBI" id="CHEBI:59789"/>
        <dbReference type="ChEBI" id="CHEBI:61891"/>
        <dbReference type="EC" id="2.1.1.297"/>
    </reaction>
</comment>
<dbReference type="AlphaFoldDB" id="A0A532V3Q9"/>
<dbReference type="InterPro" id="IPR004556">
    <property type="entry name" value="HemK-like"/>
</dbReference>
<accession>A0A532V3Q9</accession>
<dbReference type="GO" id="GO:0003676">
    <property type="term" value="F:nucleic acid binding"/>
    <property type="evidence" value="ECO:0007669"/>
    <property type="project" value="InterPro"/>
</dbReference>
<dbReference type="Pfam" id="PF05175">
    <property type="entry name" value="MTS"/>
    <property type="match status" value="1"/>
</dbReference>
<proteinExistence type="inferred from homology"/>
<feature type="binding site" evidence="5">
    <location>
        <begin position="191"/>
        <end position="194"/>
    </location>
    <ligand>
        <name>substrate</name>
    </ligand>
</feature>
<dbReference type="PANTHER" id="PTHR18895:SF74">
    <property type="entry name" value="MTRF1L RELEASE FACTOR GLUTAMINE METHYLTRANSFERASE"/>
    <property type="match status" value="1"/>
</dbReference>
<protein>
    <recommendedName>
        <fullName evidence="5">Release factor glutamine methyltransferase</fullName>
        <shortName evidence="5">RF MTase</shortName>
        <ecNumber evidence="5">2.1.1.297</ecNumber>
    </recommendedName>
    <alternativeName>
        <fullName evidence="5">N5-glutamine methyltransferase PrmC</fullName>
    </alternativeName>
    <alternativeName>
        <fullName evidence="5">Protein-(glutamine-N5) MTase PrmC</fullName>
    </alternativeName>
    <alternativeName>
        <fullName evidence="5">Protein-glutamine N-methyltransferase PrmC</fullName>
    </alternativeName>
</protein>
<comment type="caution">
    <text evidence="5">Lacks conserved residue(s) required for the propagation of feature annotation.</text>
</comment>
<dbReference type="HAMAP" id="MF_02126">
    <property type="entry name" value="RF_methyltr_PrmC"/>
    <property type="match status" value="1"/>
</dbReference>
<gene>
    <name evidence="5 8" type="primary">prmC</name>
    <name evidence="8" type="ORF">CEE37_04200</name>
</gene>
<keyword evidence="2 5" id="KW-0808">Transferase</keyword>
<dbReference type="CDD" id="cd02440">
    <property type="entry name" value="AdoMet_MTases"/>
    <property type="match status" value="1"/>
</dbReference>